<evidence type="ECO:0000313" key="7">
    <source>
        <dbReference type="Proteomes" id="UP001629244"/>
    </source>
</evidence>
<dbReference type="PROSITE" id="PS50222">
    <property type="entry name" value="EF_HAND_2"/>
    <property type="match status" value="3"/>
</dbReference>
<protein>
    <recommendedName>
        <fullName evidence="5">EF-hand domain-containing protein</fullName>
    </recommendedName>
</protein>
<feature type="signal peptide" evidence="4">
    <location>
        <begin position="1"/>
        <end position="21"/>
    </location>
</feature>
<feature type="domain" description="EF-hand" evidence="5">
    <location>
        <begin position="38"/>
        <end position="73"/>
    </location>
</feature>
<dbReference type="SMART" id="SM00054">
    <property type="entry name" value="EFh"/>
    <property type="match status" value="4"/>
</dbReference>
<evidence type="ECO:0000259" key="5">
    <source>
        <dbReference type="PROSITE" id="PS50222"/>
    </source>
</evidence>
<feature type="domain" description="EF-hand" evidence="5">
    <location>
        <begin position="92"/>
        <end position="127"/>
    </location>
</feature>
<dbReference type="PANTHER" id="PTHR10827:SF98">
    <property type="entry name" value="45 KDA CALCIUM-BINDING PROTEIN"/>
    <property type="match status" value="1"/>
</dbReference>
<dbReference type="SUPFAM" id="SSF47473">
    <property type="entry name" value="EF-hand"/>
    <property type="match status" value="1"/>
</dbReference>
<feature type="compositionally biased region" description="Basic and acidic residues" evidence="3">
    <location>
        <begin position="217"/>
        <end position="230"/>
    </location>
</feature>
<dbReference type="RefSeq" id="WP_408076369.1">
    <property type="nucleotide sequence ID" value="NZ_JBELQC010000001.1"/>
</dbReference>
<dbReference type="PROSITE" id="PS00018">
    <property type="entry name" value="EF_HAND_1"/>
    <property type="match status" value="1"/>
</dbReference>
<dbReference type="Gene3D" id="1.10.238.10">
    <property type="entry name" value="EF-hand"/>
    <property type="match status" value="3"/>
</dbReference>
<evidence type="ECO:0000256" key="2">
    <source>
        <dbReference type="ARBA" id="ARBA00022737"/>
    </source>
</evidence>
<organism evidence="6 7">
    <name type="scientific">Sphingomonas plantiphila</name>
    <dbReference type="NCBI Taxonomy" id="3163295"/>
    <lineage>
        <taxon>Bacteria</taxon>
        <taxon>Pseudomonadati</taxon>
        <taxon>Pseudomonadota</taxon>
        <taxon>Alphaproteobacteria</taxon>
        <taxon>Sphingomonadales</taxon>
        <taxon>Sphingomonadaceae</taxon>
        <taxon>Sphingomonas</taxon>
    </lineage>
</organism>
<reference evidence="6 7" key="1">
    <citation type="submission" date="2024-06" db="EMBL/GenBank/DDBJ databases">
        <authorList>
            <person name="Kaempfer P."/>
            <person name="Viver T."/>
        </authorList>
    </citation>
    <scope>NUCLEOTIDE SEQUENCE [LARGE SCALE GENOMIC DNA]</scope>
    <source>
        <strain evidence="6 7">ST-64</strain>
    </source>
</reference>
<name>A0ABW8YJJ6_9SPHN</name>
<dbReference type="InterPro" id="IPR018247">
    <property type="entry name" value="EF_Hand_1_Ca_BS"/>
</dbReference>
<dbReference type="Proteomes" id="UP001629244">
    <property type="component" value="Unassembled WGS sequence"/>
</dbReference>
<evidence type="ECO:0000256" key="3">
    <source>
        <dbReference type="SAM" id="MobiDB-lite"/>
    </source>
</evidence>
<feature type="region of interest" description="Disordered" evidence="3">
    <location>
        <begin position="140"/>
        <end position="167"/>
    </location>
</feature>
<feature type="chain" id="PRO_5046402720" description="EF-hand domain-containing protein" evidence="4">
    <location>
        <begin position="22"/>
        <end position="241"/>
    </location>
</feature>
<evidence type="ECO:0000256" key="1">
    <source>
        <dbReference type="ARBA" id="ARBA00022723"/>
    </source>
</evidence>
<evidence type="ECO:0000256" key="4">
    <source>
        <dbReference type="SAM" id="SignalP"/>
    </source>
</evidence>
<feature type="region of interest" description="Disordered" evidence="3">
    <location>
        <begin position="201"/>
        <end position="241"/>
    </location>
</feature>
<dbReference type="InterPro" id="IPR002048">
    <property type="entry name" value="EF_hand_dom"/>
</dbReference>
<feature type="domain" description="EF-hand" evidence="5">
    <location>
        <begin position="186"/>
        <end position="221"/>
    </location>
</feature>
<keyword evidence="4" id="KW-0732">Signal</keyword>
<dbReference type="EMBL" id="JBELQC010000001">
    <property type="protein sequence ID" value="MFL9839386.1"/>
    <property type="molecule type" value="Genomic_DNA"/>
</dbReference>
<keyword evidence="1" id="KW-0479">Metal-binding</keyword>
<keyword evidence="7" id="KW-1185">Reference proteome</keyword>
<accession>A0ABW8YJJ6</accession>
<comment type="caution">
    <text evidence="6">The sequence shown here is derived from an EMBL/GenBank/DDBJ whole genome shotgun (WGS) entry which is preliminary data.</text>
</comment>
<proteinExistence type="predicted"/>
<dbReference type="PANTHER" id="PTHR10827">
    <property type="entry name" value="RETICULOCALBIN"/>
    <property type="match status" value="1"/>
</dbReference>
<sequence length="241" mass="25965">MKTFLTTAAIGAMLTAGVAVAMQNPAPTTPKQPISKAEMLARADARFDRLDTNKDGQLSADERKAGMDAARAAMAERKGGELQDFMPGGRRGGARMAERMMKRVDTNGDGMISKAENRAMVEARFARMDADKDGMIEQGERRGAGKAKWKRGGERRGASKGMGRRGGAMAMMKADTNGDGAISKAEFDAMSSARFAKLDTNKDGKIDAAEMQAQRAKARERMKTMRERRGTTPPAPSPEGE</sequence>
<dbReference type="Pfam" id="PF13202">
    <property type="entry name" value="EF-hand_5"/>
    <property type="match status" value="5"/>
</dbReference>
<dbReference type="InterPro" id="IPR011992">
    <property type="entry name" value="EF-hand-dom_pair"/>
</dbReference>
<evidence type="ECO:0000313" key="6">
    <source>
        <dbReference type="EMBL" id="MFL9839386.1"/>
    </source>
</evidence>
<keyword evidence="2" id="KW-0677">Repeat</keyword>
<gene>
    <name evidence="6" type="ORF">ABS767_00300</name>
</gene>